<organism evidence="3 4">
    <name type="scientific">Akanthomyces lecanii RCEF 1005</name>
    <dbReference type="NCBI Taxonomy" id="1081108"/>
    <lineage>
        <taxon>Eukaryota</taxon>
        <taxon>Fungi</taxon>
        <taxon>Dikarya</taxon>
        <taxon>Ascomycota</taxon>
        <taxon>Pezizomycotina</taxon>
        <taxon>Sordariomycetes</taxon>
        <taxon>Hypocreomycetidae</taxon>
        <taxon>Hypocreales</taxon>
        <taxon>Cordycipitaceae</taxon>
        <taxon>Akanthomyces</taxon>
        <taxon>Cordyceps confragosa</taxon>
    </lineage>
</organism>
<dbReference type="PANTHER" id="PTHR35179">
    <property type="entry name" value="PROTEIN CBG02620"/>
    <property type="match status" value="1"/>
</dbReference>
<protein>
    <recommendedName>
        <fullName evidence="5">Integral membrane protein</fullName>
    </recommendedName>
</protein>
<evidence type="ECO:0000313" key="3">
    <source>
        <dbReference type="EMBL" id="OAA74753.1"/>
    </source>
</evidence>
<feature type="transmembrane region" description="Helical" evidence="1">
    <location>
        <begin position="67"/>
        <end position="84"/>
    </location>
</feature>
<reference evidence="3 4" key="1">
    <citation type="journal article" date="2016" name="Genome Biol. Evol.">
        <title>Divergent and convergent evolution of fungal pathogenicity.</title>
        <authorList>
            <person name="Shang Y."/>
            <person name="Xiao G."/>
            <person name="Zheng P."/>
            <person name="Cen K."/>
            <person name="Zhan S."/>
            <person name="Wang C."/>
        </authorList>
    </citation>
    <scope>NUCLEOTIDE SEQUENCE [LARGE SCALE GENOMIC DNA]</scope>
    <source>
        <strain evidence="3 4">RCEF 1005</strain>
    </source>
</reference>
<keyword evidence="4" id="KW-1185">Reference proteome</keyword>
<feature type="transmembrane region" description="Helical" evidence="1">
    <location>
        <begin position="109"/>
        <end position="130"/>
    </location>
</feature>
<accession>A0A168F729</accession>
<feature type="chain" id="PRO_5007896814" description="Integral membrane protein" evidence="2">
    <location>
        <begin position="21"/>
        <end position="277"/>
    </location>
</feature>
<evidence type="ECO:0000313" key="4">
    <source>
        <dbReference type="Proteomes" id="UP000076881"/>
    </source>
</evidence>
<dbReference type="PANTHER" id="PTHR35179:SF1">
    <property type="entry name" value="INTEGRAL MEMBRANE PROTEIN"/>
    <property type="match status" value="1"/>
</dbReference>
<keyword evidence="1" id="KW-0812">Transmembrane</keyword>
<gene>
    <name evidence="3" type="ORF">LEL_08334</name>
</gene>
<feature type="signal peptide" evidence="2">
    <location>
        <begin position="1"/>
        <end position="20"/>
    </location>
</feature>
<keyword evidence="1" id="KW-0472">Membrane</keyword>
<dbReference type="EMBL" id="AZHF01000006">
    <property type="protein sequence ID" value="OAA74753.1"/>
    <property type="molecule type" value="Genomic_DNA"/>
</dbReference>
<evidence type="ECO:0008006" key="5">
    <source>
        <dbReference type="Google" id="ProtNLM"/>
    </source>
</evidence>
<dbReference type="Proteomes" id="UP000076881">
    <property type="component" value="Unassembled WGS sequence"/>
</dbReference>
<comment type="caution">
    <text evidence="3">The sequence shown here is derived from an EMBL/GenBank/DDBJ whole genome shotgun (WGS) entry which is preliminary data.</text>
</comment>
<feature type="transmembrane region" description="Helical" evidence="1">
    <location>
        <begin position="142"/>
        <end position="165"/>
    </location>
</feature>
<proteinExistence type="predicted"/>
<feature type="transmembrane region" description="Helical" evidence="1">
    <location>
        <begin position="35"/>
        <end position="55"/>
    </location>
</feature>
<sequence length="277" mass="30628">MNIAALYFGLFWGIFPFTAAKVVQQTTMILARSPIVWILQTQLLTQIIANRVAFLMLNKSKARRMKIGLVVMVFAVNISAAWFWNRGQWPNASPRAVQLMKTIERAEKAFFLMLDMGLSLIFLYMVRFRLISLGLVKYWRLFYFNIAAICLSTTMDALFVGMLSLPSPYLYVQFAPVAYIVKLHVELTMAALIAQVVQSSVNDASLSDIQHSSWSATQAHTKCMPCAYDKGPNGGSLADGGEDGGASMNLEAMCAKSGAGSDIQLTTYKNDHDHSGG</sequence>
<keyword evidence="2" id="KW-0732">Signal</keyword>
<evidence type="ECO:0000256" key="2">
    <source>
        <dbReference type="SAM" id="SignalP"/>
    </source>
</evidence>
<dbReference type="OrthoDB" id="3205825at2759"/>
<keyword evidence="1" id="KW-1133">Transmembrane helix</keyword>
<evidence type="ECO:0000256" key="1">
    <source>
        <dbReference type="SAM" id="Phobius"/>
    </source>
</evidence>
<dbReference type="AlphaFoldDB" id="A0A168F729"/>
<name>A0A168F729_CORDF</name>